<organism evidence="3">
    <name type="scientific">Absidia glauca</name>
    <name type="common">Pin mould</name>
    <dbReference type="NCBI Taxonomy" id="4829"/>
    <lineage>
        <taxon>Eukaryota</taxon>
        <taxon>Fungi</taxon>
        <taxon>Fungi incertae sedis</taxon>
        <taxon>Mucoromycota</taxon>
        <taxon>Mucoromycotina</taxon>
        <taxon>Mucoromycetes</taxon>
        <taxon>Mucorales</taxon>
        <taxon>Cunninghamellaceae</taxon>
        <taxon>Absidia</taxon>
    </lineage>
</organism>
<protein>
    <submittedName>
        <fullName evidence="3">Uncharacterized protein</fullName>
    </submittedName>
</protein>
<evidence type="ECO:0000313" key="4">
    <source>
        <dbReference type="Proteomes" id="UP000078561"/>
    </source>
</evidence>
<reference evidence="3" key="1">
    <citation type="submission" date="2016-04" db="EMBL/GenBank/DDBJ databases">
        <authorList>
            <person name="Evans L.H."/>
            <person name="Alamgir A."/>
            <person name="Owens N."/>
            <person name="Weber N.D."/>
            <person name="Virtaneva K."/>
            <person name="Barbian K."/>
            <person name="Babar A."/>
            <person name="Rosenke K."/>
        </authorList>
    </citation>
    <scope>NUCLEOTIDE SEQUENCE [LARGE SCALE GENOMIC DNA]</scope>
    <source>
        <strain evidence="3">CBS 101.48</strain>
    </source>
</reference>
<keyword evidence="4" id="KW-1185">Reference proteome</keyword>
<evidence type="ECO:0000256" key="2">
    <source>
        <dbReference type="SAM" id="MobiDB-lite"/>
    </source>
</evidence>
<dbReference type="EMBL" id="LT553165">
    <property type="protein sequence ID" value="SAM00243.1"/>
    <property type="molecule type" value="Genomic_DNA"/>
</dbReference>
<gene>
    <name evidence="3" type="primary">ABSGL_05920.1 scaffold 7570</name>
</gene>
<feature type="coiled-coil region" evidence="1">
    <location>
        <begin position="82"/>
        <end position="109"/>
    </location>
</feature>
<name>A0A163JLN9_ABSGL</name>
<feature type="compositionally biased region" description="Pro residues" evidence="2">
    <location>
        <begin position="41"/>
        <end position="54"/>
    </location>
</feature>
<sequence length="120" mass="13093">MANRHSIVPFPVPTAPQVSSPPETVSPKLVSPGTFLSNSLPPSPPAEPIPPRLDPYPSLFQQRILPPPPPFPAESSNTQRLKQEHRLQVDRLTRQVHDLQVENNLLRSLVLGAKTSSSAG</sequence>
<dbReference type="AlphaFoldDB" id="A0A163JLN9"/>
<accession>A0A163JLN9</accession>
<feature type="region of interest" description="Disordered" evidence="2">
    <location>
        <begin position="1"/>
        <end position="82"/>
    </location>
</feature>
<proteinExistence type="predicted"/>
<dbReference type="InParanoid" id="A0A163JLN9"/>
<evidence type="ECO:0000313" key="3">
    <source>
        <dbReference type="EMBL" id="SAM00243.1"/>
    </source>
</evidence>
<keyword evidence="1" id="KW-0175">Coiled coil</keyword>
<evidence type="ECO:0000256" key="1">
    <source>
        <dbReference type="SAM" id="Coils"/>
    </source>
</evidence>
<dbReference type="Proteomes" id="UP000078561">
    <property type="component" value="Unassembled WGS sequence"/>
</dbReference>